<accession>A0A5B7I596</accession>
<sequence>MLGDSIYFSPPGYCVFFSPEQGHHGGTVILVRQDIPVVPLQLNSTLQVVAVKVFMGRPYTICTLYLPPRVPVSRGELDGLVH</sequence>
<protein>
    <submittedName>
        <fullName evidence="1">Uncharacterized protein</fullName>
    </submittedName>
</protein>
<gene>
    <name evidence="1" type="ORF">E2C01_071756</name>
</gene>
<reference evidence="1 2" key="1">
    <citation type="submission" date="2019-05" db="EMBL/GenBank/DDBJ databases">
        <title>Another draft genome of Portunus trituberculatus and its Hox gene families provides insights of decapod evolution.</title>
        <authorList>
            <person name="Jeong J.-H."/>
            <person name="Song I."/>
            <person name="Kim S."/>
            <person name="Choi T."/>
            <person name="Kim D."/>
            <person name="Ryu S."/>
            <person name="Kim W."/>
        </authorList>
    </citation>
    <scope>NUCLEOTIDE SEQUENCE [LARGE SCALE GENOMIC DNA]</scope>
    <source>
        <tissue evidence="1">Muscle</tissue>
    </source>
</reference>
<proteinExistence type="predicted"/>
<comment type="caution">
    <text evidence="1">The sequence shown here is derived from an EMBL/GenBank/DDBJ whole genome shotgun (WGS) entry which is preliminary data.</text>
</comment>
<dbReference type="AlphaFoldDB" id="A0A5B7I596"/>
<organism evidence="1 2">
    <name type="scientific">Portunus trituberculatus</name>
    <name type="common">Swimming crab</name>
    <name type="synonym">Neptunus trituberculatus</name>
    <dbReference type="NCBI Taxonomy" id="210409"/>
    <lineage>
        <taxon>Eukaryota</taxon>
        <taxon>Metazoa</taxon>
        <taxon>Ecdysozoa</taxon>
        <taxon>Arthropoda</taxon>
        <taxon>Crustacea</taxon>
        <taxon>Multicrustacea</taxon>
        <taxon>Malacostraca</taxon>
        <taxon>Eumalacostraca</taxon>
        <taxon>Eucarida</taxon>
        <taxon>Decapoda</taxon>
        <taxon>Pleocyemata</taxon>
        <taxon>Brachyura</taxon>
        <taxon>Eubrachyura</taxon>
        <taxon>Portunoidea</taxon>
        <taxon>Portunidae</taxon>
        <taxon>Portuninae</taxon>
        <taxon>Portunus</taxon>
    </lineage>
</organism>
<dbReference type="SUPFAM" id="SSF56219">
    <property type="entry name" value="DNase I-like"/>
    <property type="match status" value="1"/>
</dbReference>
<dbReference type="InterPro" id="IPR036691">
    <property type="entry name" value="Endo/exonu/phosph_ase_sf"/>
</dbReference>
<evidence type="ECO:0000313" key="2">
    <source>
        <dbReference type="Proteomes" id="UP000324222"/>
    </source>
</evidence>
<keyword evidence="2" id="KW-1185">Reference proteome</keyword>
<evidence type="ECO:0000313" key="1">
    <source>
        <dbReference type="EMBL" id="MPC77305.1"/>
    </source>
</evidence>
<dbReference type="Gene3D" id="3.60.10.10">
    <property type="entry name" value="Endonuclease/exonuclease/phosphatase"/>
    <property type="match status" value="1"/>
</dbReference>
<dbReference type="EMBL" id="VSRR010045554">
    <property type="protein sequence ID" value="MPC77305.1"/>
    <property type="molecule type" value="Genomic_DNA"/>
</dbReference>
<dbReference type="Proteomes" id="UP000324222">
    <property type="component" value="Unassembled WGS sequence"/>
</dbReference>
<name>A0A5B7I596_PORTR</name>